<dbReference type="EC" id="2.7.1.72" evidence="1"/>
<gene>
    <name evidence="1" type="ORF">FHS18_003942</name>
</gene>
<keyword evidence="1" id="KW-0808">Transferase</keyword>
<sequence length="304" mass="34315">MRDPYEFKPEETDKITARFGEPFYAKISSDLGTYADLWSLTSLQLIPSYSANIVFRCHSARHGRAVLKIGNPAWGGIAAEYLALSEYKGRRFCQVFEADIANQVMLEACVEPGIPLRDEPVLENRLTVFSTLYEGLHIAPDESERYPTYIGWVRRITAYMSTRTDFVELYRHMSKAEEICLSVAAAYGRQLLLHGDFHHDNILQGSDGNYVLIDPKGVIGDPVFDVPRFILNEFDDDLTPRTGDHINAVIGSLEAKLDIPQRIIRQCLYVETTMGMCWSVEDGAAPEELPKLLRTVEFAESLLA</sequence>
<dbReference type="Pfam" id="PF04655">
    <property type="entry name" value="APH_6_hur"/>
    <property type="match status" value="1"/>
</dbReference>
<dbReference type="GO" id="GO:0019748">
    <property type="term" value="P:secondary metabolic process"/>
    <property type="evidence" value="ECO:0007669"/>
    <property type="project" value="InterPro"/>
</dbReference>
<dbReference type="GO" id="GO:0050300">
    <property type="term" value="F:aminoglycoside 6-kinase activity"/>
    <property type="evidence" value="ECO:0007669"/>
    <property type="project" value="UniProtKB-EC"/>
</dbReference>
<evidence type="ECO:0000313" key="1">
    <source>
        <dbReference type="EMBL" id="MBB3111874.1"/>
    </source>
</evidence>
<keyword evidence="1" id="KW-0418">Kinase</keyword>
<dbReference type="Proteomes" id="UP000570361">
    <property type="component" value="Unassembled WGS sequence"/>
</dbReference>
<dbReference type="EMBL" id="JACHXK010000009">
    <property type="protein sequence ID" value="MBB3111874.1"/>
    <property type="molecule type" value="Genomic_DNA"/>
</dbReference>
<protein>
    <submittedName>
        <fullName evidence="1">Streptomycin 6-kinase</fullName>
        <ecNumber evidence="1">2.7.1.72</ecNumber>
    </submittedName>
</protein>
<dbReference type="InterPro" id="IPR011009">
    <property type="entry name" value="Kinase-like_dom_sf"/>
</dbReference>
<reference evidence="1 2" key="1">
    <citation type="submission" date="2020-08" db="EMBL/GenBank/DDBJ databases">
        <title>Genomic Encyclopedia of Type Strains, Phase III (KMG-III): the genomes of soil and plant-associated and newly described type strains.</title>
        <authorList>
            <person name="Whitman W."/>
        </authorList>
    </citation>
    <scope>NUCLEOTIDE SEQUENCE [LARGE SCALE GENOMIC DNA]</scope>
    <source>
        <strain evidence="1 2">CECT 5862</strain>
    </source>
</reference>
<comment type="caution">
    <text evidence="1">The sequence shown here is derived from an EMBL/GenBank/DDBJ whole genome shotgun (WGS) entry which is preliminary data.</text>
</comment>
<evidence type="ECO:0000313" key="2">
    <source>
        <dbReference type="Proteomes" id="UP000570361"/>
    </source>
</evidence>
<dbReference type="RefSeq" id="WP_183601730.1">
    <property type="nucleotide sequence ID" value="NZ_JACHXK010000009.1"/>
</dbReference>
<accession>A0A7W5AZY7</accession>
<dbReference type="InterPro" id="IPR006748">
    <property type="entry name" value="NH2Glyco/OHUrea_AB-resist_kin"/>
</dbReference>
<dbReference type="SUPFAM" id="SSF56112">
    <property type="entry name" value="Protein kinase-like (PK-like)"/>
    <property type="match status" value="1"/>
</dbReference>
<dbReference type="Gene3D" id="3.90.1200.10">
    <property type="match status" value="1"/>
</dbReference>
<dbReference type="AlphaFoldDB" id="A0A7W5AZY7"/>
<proteinExistence type="predicted"/>
<name>A0A7W5AZY7_9BACL</name>
<keyword evidence="2" id="KW-1185">Reference proteome</keyword>
<organism evidence="1 2">
    <name type="scientific">Paenibacillus phyllosphaerae</name>
    <dbReference type="NCBI Taxonomy" id="274593"/>
    <lineage>
        <taxon>Bacteria</taxon>
        <taxon>Bacillati</taxon>
        <taxon>Bacillota</taxon>
        <taxon>Bacilli</taxon>
        <taxon>Bacillales</taxon>
        <taxon>Paenibacillaceae</taxon>
        <taxon>Paenibacillus</taxon>
    </lineage>
</organism>